<evidence type="ECO:0000256" key="5">
    <source>
        <dbReference type="ARBA" id="ARBA00023125"/>
    </source>
</evidence>
<evidence type="ECO:0000256" key="3">
    <source>
        <dbReference type="ARBA" id="ARBA00022833"/>
    </source>
</evidence>
<keyword evidence="6" id="KW-0804">Transcription</keyword>
<feature type="binding site" evidence="7">
    <location>
        <position position="136"/>
    </location>
    <ligand>
        <name>Zn(2+)</name>
        <dbReference type="ChEBI" id="CHEBI:29105"/>
    </ligand>
</feature>
<feature type="binding site" evidence="7">
    <location>
        <position position="97"/>
    </location>
    <ligand>
        <name>Zn(2+)</name>
        <dbReference type="ChEBI" id="CHEBI:29105"/>
    </ligand>
</feature>
<proteinExistence type="inferred from homology"/>
<dbReference type="PANTHER" id="PTHR33202:SF22">
    <property type="entry name" value="HYDROGEN PEROXIDE SENSITIVE REPRESSOR"/>
    <property type="match status" value="1"/>
</dbReference>
<dbReference type="InterPro" id="IPR036388">
    <property type="entry name" value="WH-like_DNA-bd_sf"/>
</dbReference>
<dbReference type="PANTHER" id="PTHR33202">
    <property type="entry name" value="ZINC UPTAKE REGULATION PROTEIN"/>
    <property type="match status" value="1"/>
</dbReference>
<comment type="similarity">
    <text evidence="1">Belongs to the Fur family.</text>
</comment>
<evidence type="ECO:0000256" key="7">
    <source>
        <dbReference type="PIRSR" id="PIRSR602481-1"/>
    </source>
</evidence>
<evidence type="ECO:0000256" key="6">
    <source>
        <dbReference type="ARBA" id="ARBA00023163"/>
    </source>
</evidence>
<dbReference type="Pfam" id="PF01475">
    <property type="entry name" value="FUR"/>
    <property type="match status" value="1"/>
</dbReference>
<dbReference type="GO" id="GO:0003700">
    <property type="term" value="F:DNA-binding transcription factor activity"/>
    <property type="evidence" value="ECO:0007669"/>
    <property type="project" value="InterPro"/>
</dbReference>
<reference evidence="9" key="1">
    <citation type="submission" date="2016-10" db="EMBL/GenBank/DDBJ databases">
        <authorList>
            <person name="Varghese N."/>
            <person name="Submissions S."/>
        </authorList>
    </citation>
    <scope>NUCLEOTIDE SEQUENCE [LARGE SCALE GENOMIC DNA]</scope>
    <source>
        <strain evidence="9">DSM 21580</strain>
    </source>
</reference>
<dbReference type="GO" id="GO:1900376">
    <property type="term" value="P:regulation of secondary metabolite biosynthetic process"/>
    <property type="evidence" value="ECO:0007669"/>
    <property type="project" value="TreeGrafter"/>
</dbReference>
<evidence type="ECO:0000256" key="2">
    <source>
        <dbReference type="ARBA" id="ARBA00022491"/>
    </source>
</evidence>
<dbReference type="GO" id="GO:0000976">
    <property type="term" value="F:transcription cis-regulatory region binding"/>
    <property type="evidence" value="ECO:0007669"/>
    <property type="project" value="TreeGrafter"/>
</dbReference>
<evidence type="ECO:0000256" key="1">
    <source>
        <dbReference type="ARBA" id="ARBA00007957"/>
    </source>
</evidence>
<keyword evidence="5" id="KW-0238">DNA-binding</keyword>
<dbReference type="Proteomes" id="UP000236738">
    <property type="component" value="Unassembled WGS sequence"/>
</dbReference>
<name>A0A1H6B188_9FLAO</name>
<dbReference type="GO" id="GO:0045892">
    <property type="term" value="P:negative regulation of DNA-templated transcription"/>
    <property type="evidence" value="ECO:0007669"/>
    <property type="project" value="TreeGrafter"/>
</dbReference>
<comment type="cofactor">
    <cofactor evidence="7">
        <name>Zn(2+)</name>
        <dbReference type="ChEBI" id="CHEBI:29105"/>
    </cofactor>
    <text evidence="7">Binds 1 zinc ion per subunit.</text>
</comment>
<keyword evidence="4" id="KW-0805">Transcription regulation</keyword>
<dbReference type="Gene3D" id="1.10.10.10">
    <property type="entry name" value="Winged helix-like DNA-binding domain superfamily/Winged helix DNA-binding domain"/>
    <property type="match status" value="1"/>
</dbReference>
<keyword evidence="3 7" id="KW-0862">Zinc</keyword>
<sequence>MNSKLIEKKLELKNIAITAMRKLVLDVFLHQKKAVSLADLEEILNNSDRSTLYRTLKTFEQKGLIHGVQENNKTQYLLCNDACDEENHYDFHLHFYCKNCEKTTCLEDVNFNQLKFPKGYKIQNLKFVANGICKECSLISK</sequence>
<dbReference type="GO" id="GO:0008270">
    <property type="term" value="F:zinc ion binding"/>
    <property type="evidence" value="ECO:0007669"/>
    <property type="project" value="TreeGrafter"/>
</dbReference>
<keyword evidence="2" id="KW-0678">Repressor</keyword>
<gene>
    <name evidence="8" type="ORF">SAMN05421847_2637</name>
</gene>
<organism evidence="8 9">
    <name type="scientific">Halpernia humi</name>
    <dbReference type="NCBI Taxonomy" id="493375"/>
    <lineage>
        <taxon>Bacteria</taxon>
        <taxon>Pseudomonadati</taxon>
        <taxon>Bacteroidota</taxon>
        <taxon>Flavobacteriia</taxon>
        <taxon>Flavobacteriales</taxon>
        <taxon>Weeksellaceae</taxon>
        <taxon>Chryseobacterium group</taxon>
        <taxon>Halpernia</taxon>
    </lineage>
</organism>
<dbReference type="SUPFAM" id="SSF46785">
    <property type="entry name" value="Winged helix' DNA-binding domain"/>
    <property type="match status" value="1"/>
</dbReference>
<evidence type="ECO:0000313" key="8">
    <source>
        <dbReference type="EMBL" id="SEG54364.1"/>
    </source>
</evidence>
<keyword evidence="9" id="KW-1185">Reference proteome</keyword>
<protein>
    <submittedName>
        <fullName evidence="8">Fur family transcriptional regulator, ferric uptake regulator</fullName>
    </submittedName>
</protein>
<dbReference type="RefSeq" id="WP_185116967.1">
    <property type="nucleotide sequence ID" value="NZ_FNUS01000007.1"/>
</dbReference>
<feature type="binding site" evidence="7">
    <location>
        <position position="100"/>
    </location>
    <ligand>
        <name>Zn(2+)</name>
        <dbReference type="ChEBI" id="CHEBI:29105"/>
    </ligand>
</feature>
<evidence type="ECO:0000313" key="9">
    <source>
        <dbReference type="Proteomes" id="UP000236738"/>
    </source>
</evidence>
<accession>A0A1H6B188</accession>
<feature type="binding site" evidence="7">
    <location>
        <position position="133"/>
    </location>
    <ligand>
        <name>Zn(2+)</name>
        <dbReference type="ChEBI" id="CHEBI:29105"/>
    </ligand>
</feature>
<keyword evidence="7" id="KW-0479">Metal-binding</keyword>
<dbReference type="EMBL" id="FNUS01000007">
    <property type="protein sequence ID" value="SEG54364.1"/>
    <property type="molecule type" value="Genomic_DNA"/>
</dbReference>
<evidence type="ECO:0000256" key="4">
    <source>
        <dbReference type="ARBA" id="ARBA00023015"/>
    </source>
</evidence>
<dbReference type="InterPro" id="IPR043135">
    <property type="entry name" value="Fur_C"/>
</dbReference>
<dbReference type="InterPro" id="IPR002481">
    <property type="entry name" value="FUR"/>
</dbReference>
<dbReference type="AlphaFoldDB" id="A0A1H6B188"/>
<dbReference type="Gene3D" id="3.30.1490.190">
    <property type="match status" value="1"/>
</dbReference>
<dbReference type="InterPro" id="IPR036390">
    <property type="entry name" value="WH_DNA-bd_sf"/>
</dbReference>